<reference evidence="7 8" key="1">
    <citation type="submission" date="2013-04" db="EMBL/GenBank/DDBJ databases">
        <title>The Genome Sequence of Parabacteroides goldsteinii DSM 19448.</title>
        <authorList>
            <consortium name="The Broad Institute Genomics Platform"/>
            <person name="Earl A."/>
            <person name="Ward D."/>
            <person name="Feldgarden M."/>
            <person name="Gevers D."/>
            <person name="Martens E."/>
            <person name="Sakamoto M."/>
            <person name="Benno Y."/>
            <person name="Song Y."/>
            <person name="Liu C."/>
            <person name="Lee J."/>
            <person name="Bolanos M."/>
            <person name="Vaisanen M.L."/>
            <person name="Finegold S.M."/>
            <person name="Walker B."/>
            <person name="Young S."/>
            <person name="Zeng Q."/>
            <person name="Gargeya S."/>
            <person name="Fitzgerald M."/>
            <person name="Haas B."/>
            <person name="Abouelleil A."/>
            <person name="Allen A.W."/>
            <person name="Alvarado L."/>
            <person name="Arachchi H.M."/>
            <person name="Berlin A.M."/>
            <person name="Chapman S.B."/>
            <person name="Gainer-Dewar J."/>
            <person name="Goldberg J."/>
            <person name="Griggs A."/>
            <person name="Gujja S."/>
            <person name="Hansen M."/>
            <person name="Howarth C."/>
            <person name="Imamovic A."/>
            <person name="Ireland A."/>
            <person name="Larimer J."/>
            <person name="McCowan C."/>
            <person name="Murphy C."/>
            <person name="Pearson M."/>
            <person name="Poon T.W."/>
            <person name="Priest M."/>
            <person name="Roberts A."/>
            <person name="Saif S."/>
            <person name="Shea T."/>
            <person name="Sisk P."/>
            <person name="Sykes S."/>
            <person name="Wortman J."/>
            <person name="Nusbaum C."/>
            <person name="Birren B."/>
        </authorList>
    </citation>
    <scope>NUCLEOTIDE SEQUENCE [LARGE SCALE GENOMIC DNA]</scope>
    <source>
        <strain evidence="7 8">DSM 19448</strain>
    </source>
</reference>
<evidence type="ECO:0000256" key="2">
    <source>
        <dbReference type="ARBA" id="ARBA00022692"/>
    </source>
</evidence>
<proteinExistence type="predicted"/>
<evidence type="ECO:0000313" key="7">
    <source>
        <dbReference type="EMBL" id="KKB53847.1"/>
    </source>
</evidence>
<sequence length="393" mass="45085">MMVATTDILSRIALPGVLLLTLTKVIPYFYPIPDNVYYAVFLVLFIWFVLRGGLKISYTYIPFLVALFISIWVNEIPAYFKVWFRVLAFLSVVFAVGPFFINPYMVTWRRLLFVYVLAVIRWIVIISFFAWAFRLPFVHGYSGFRGLTNQSMLLGPLAGISMVYSLYRFYLSSGICERYKQIGITVISFAVLLLAGSRAALASSVMAVAFFYSRIYRHRVERLARLVFMLAILAVLTAGIWWPYTERIRSKMEGGKIAGSLTRSRDDLWDARMTEFKGFPIFGVGFATVKPDYAKTNKVNLETGTIEPGSSWLFLLSSMGITGFLAFFIPYLSFMYRMFQRESVGINGYFLGSLLFLFFFHLFFEGYVVSSGAYLCFFLWLLLSECNKVINVK</sequence>
<dbReference type="Proteomes" id="UP000033047">
    <property type="component" value="Unassembled WGS sequence"/>
</dbReference>
<feature type="transmembrane region" description="Helical" evidence="5">
    <location>
        <begin position="354"/>
        <end position="383"/>
    </location>
</feature>
<dbReference type="EMBL" id="AQHV01000014">
    <property type="protein sequence ID" value="KKB53847.1"/>
    <property type="molecule type" value="Genomic_DNA"/>
</dbReference>
<evidence type="ECO:0000256" key="1">
    <source>
        <dbReference type="ARBA" id="ARBA00004141"/>
    </source>
</evidence>
<evidence type="ECO:0000256" key="3">
    <source>
        <dbReference type="ARBA" id="ARBA00022989"/>
    </source>
</evidence>
<dbReference type="PANTHER" id="PTHR37422">
    <property type="entry name" value="TEICHURONIC ACID BIOSYNTHESIS PROTEIN TUAE"/>
    <property type="match status" value="1"/>
</dbReference>
<comment type="subcellular location">
    <subcellularLocation>
        <location evidence="1">Membrane</location>
        <topology evidence="1">Multi-pass membrane protein</topology>
    </subcellularLocation>
</comment>
<keyword evidence="2 5" id="KW-0812">Transmembrane</keyword>
<dbReference type="InterPro" id="IPR007016">
    <property type="entry name" value="O-antigen_ligase-rel_domated"/>
</dbReference>
<dbReference type="Pfam" id="PF04932">
    <property type="entry name" value="Wzy_C"/>
    <property type="match status" value="1"/>
</dbReference>
<feature type="transmembrane region" description="Helical" evidence="5">
    <location>
        <begin position="86"/>
        <end position="105"/>
    </location>
</feature>
<dbReference type="PANTHER" id="PTHR37422:SF13">
    <property type="entry name" value="LIPOPOLYSACCHARIDE BIOSYNTHESIS PROTEIN PA4999-RELATED"/>
    <property type="match status" value="1"/>
</dbReference>
<protein>
    <recommendedName>
        <fullName evidence="6">O-antigen ligase-related domain-containing protein</fullName>
    </recommendedName>
</protein>
<evidence type="ECO:0000256" key="5">
    <source>
        <dbReference type="SAM" id="Phobius"/>
    </source>
</evidence>
<comment type="caution">
    <text evidence="7">The sequence shown here is derived from an EMBL/GenBank/DDBJ whole genome shotgun (WGS) entry which is preliminary data.</text>
</comment>
<name>A0A0F5J8W0_9BACT</name>
<feature type="transmembrane region" description="Helical" evidence="5">
    <location>
        <begin position="112"/>
        <end position="133"/>
    </location>
</feature>
<evidence type="ECO:0000313" key="8">
    <source>
        <dbReference type="Proteomes" id="UP000033047"/>
    </source>
</evidence>
<feature type="transmembrane region" description="Helical" evidence="5">
    <location>
        <begin position="36"/>
        <end position="54"/>
    </location>
</feature>
<evidence type="ECO:0000256" key="4">
    <source>
        <dbReference type="ARBA" id="ARBA00023136"/>
    </source>
</evidence>
<feature type="transmembrane region" description="Helical" evidence="5">
    <location>
        <begin position="61"/>
        <end position="80"/>
    </location>
</feature>
<feature type="transmembrane region" description="Helical" evidence="5">
    <location>
        <begin position="12"/>
        <end position="30"/>
    </location>
</feature>
<dbReference type="PATRIC" id="fig|927665.4.peg.3493"/>
<feature type="transmembrane region" description="Helical" evidence="5">
    <location>
        <begin position="182"/>
        <end position="211"/>
    </location>
</feature>
<feature type="transmembrane region" description="Helical" evidence="5">
    <location>
        <begin position="312"/>
        <end position="334"/>
    </location>
</feature>
<organism evidence="7 8">
    <name type="scientific">Parabacteroides goldsteinii DSM 19448 = WAL 12034</name>
    <dbReference type="NCBI Taxonomy" id="927665"/>
    <lineage>
        <taxon>Bacteria</taxon>
        <taxon>Pseudomonadati</taxon>
        <taxon>Bacteroidota</taxon>
        <taxon>Bacteroidia</taxon>
        <taxon>Bacteroidales</taxon>
        <taxon>Tannerellaceae</taxon>
        <taxon>Parabacteroides</taxon>
    </lineage>
</organism>
<keyword evidence="4 5" id="KW-0472">Membrane</keyword>
<feature type="transmembrane region" description="Helical" evidence="5">
    <location>
        <begin position="223"/>
        <end position="242"/>
    </location>
</feature>
<accession>A0A0F5J8W0</accession>
<dbReference type="AlphaFoldDB" id="A0A0F5J8W0"/>
<dbReference type="GO" id="GO:0016020">
    <property type="term" value="C:membrane"/>
    <property type="evidence" value="ECO:0007669"/>
    <property type="project" value="UniProtKB-SubCell"/>
</dbReference>
<gene>
    <name evidence="7" type="ORF">HMPREF1535_03400</name>
</gene>
<evidence type="ECO:0000259" key="6">
    <source>
        <dbReference type="Pfam" id="PF04932"/>
    </source>
</evidence>
<feature type="domain" description="O-antigen ligase-related" evidence="6">
    <location>
        <begin position="185"/>
        <end position="328"/>
    </location>
</feature>
<dbReference type="STRING" id="927665.HMPREF1535_03400"/>
<dbReference type="HOGENOM" id="CLU_705669_0_0_10"/>
<dbReference type="InterPro" id="IPR051533">
    <property type="entry name" value="WaaL-like"/>
</dbReference>
<keyword evidence="3 5" id="KW-1133">Transmembrane helix</keyword>